<dbReference type="AlphaFoldDB" id="A0A1F7VDP2"/>
<comment type="caution">
    <text evidence="5">The sequence shown here is derived from an EMBL/GenBank/DDBJ whole genome shotgun (WGS) entry which is preliminary data.</text>
</comment>
<dbReference type="InterPro" id="IPR001173">
    <property type="entry name" value="Glyco_trans_2-like"/>
</dbReference>
<dbReference type="CDD" id="cd04186">
    <property type="entry name" value="GT_2_like_c"/>
    <property type="match status" value="1"/>
</dbReference>
<sequence length="325" mass="38297">MSKVSVHIVTHNSFIFMESVLLSLEHQTFSDWAVLLVDNASSDETLRYLAERWPQYRIVRNRENVGFSRAHNQAIHFTESEYVLTLNPDVILHEWYIARVVEALDQNPQAGSATGKILRAQGKPGELGSSTFSRTLDSTGILFDRRRWFRDRGAGEEDRAQYDSGIEIFGPSGAAALYRRKALESIAYREKERVEYFDELFHSYKEDVDLAWWLTRKGWHSLYVPRARAYHYRRVGATGTDMRSLMHEHASRTARITFLSYRNHLFLLVKNERLFKHRKDLPWILLWEFGKMGYLLCTHPIILIRAWLDVMKNWRVLIDKRKYLK</sequence>
<evidence type="ECO:0000256" key="2">
    <source>
        <dbReference type="ARBA" id="ARBA00022676"/>
    </source>
</evidence>
<dbReference type="PANTHER" id="PTHR43179:SF12">
    <property type="entry name" value="GALACTOFURANOSYLTRANSFERASE GLFT2"/>
    <property type="match status" value="1"/>
</dbReference>
<evidence type="ECO:0000256" key="3">
    <source>
        <dbReference type="ARBA" id="ARBA00022679"/>
    </source>
</evidence>
<evidence type="ECO:0000313" key="5">
    <source>
        <dbReference type="EMBL" id="OGL88553.1"/>
    </source>
</evidence>
<dbReference type="GO" id="GO:0016757">
    <property type="term" value="F:glycosyltransferase activity"/>
    <property type="evidence" value="ECO:0007669"/>
    <property type="project" value="UniProtKB-KW"/>
</dbReference>
<organism evidence="5 6">
    <name type="scientific">Candidatus Uhrbacteria bacterium RIFCSPLOWO2_02_FULL_49_11</name>
    <dbReference type="NCBI Taxonomy" id="1802409"/>
    <lineage>
        <taxon>Bacteria</taxon>
        <taxon>Candidatus Uhriibacteriota</taxon>
    </lineage>
</organism>
<keyword evidence="3" id="KW-0808">Transferase</keyword>
<feature type="domain" description="Glycosyltransferase 2-like" evidence="4">
    <location>
        <begin position="5"/>
        <end position="185"/>
    </location>
</feature>
<reference evidence="5 6" key="1">
    <citation type="journal article" date="2016" name="Nat. Commun.">
        <title>Thousands of microbial genomes shed light on interconnected biogeochemical processes in an aquifer system.</title>
        <authorList>
            <person name="Anantharaman K."/>
            <person name="Brown C.T."/>
            <person name="Hug L.A."/>
            <person name="Sharon I."/>
            <person name="Castelle C.J."/>
            <person name="Probst A.J."/>
            <person name="Thomas B.C."/>
            <person name="Singh A."/>
            <person name="Wilkins M.J."/>
            <person name="Karaoz U."/>
            <person name="Brodie E.L."/>
            <person name="Williams K.H."/>
            <person name="Hubbard S.S."/>
            <person name="Banfield J.F."/>
        </authorList>
    </citation>
    <scope>NUCLEOTIDE SEQUENCE [LARGE SCALE GENOMIC DNA]</scope>
</reference>
<dbReference type="PANTHER" id="PTHR43179">
    <property type="entry name" value="RHAMNOSYLTRANSFERASE WBBL"/>
    <property type="match status" value="1"/>
</dbReference>
<evidence type="ECO:0000256" key="1">
    <source>
        <dbReference type="ARBA" id="ARBA00006739"/>
    </source>
</evidence>
<evidence type="ECO:0000313" key="6">
    <source>
        <dbReference type="Proteomes" id="UP000178264"/>
    </source>
</evidence>
<gene>
    <name evidence="5" type="ORF">A3I42_03090</name>
</gene>
<proteinExistence type="inferred from homology"/>
<name>A0A1F7VDP2_9BACT</name>
<evidence type="ECO:0000259" key="4">
    <source>
        <dbReference type="Pfam" id="PF00535"/>
    </source>
</evidence>
<dbReference type="Proteomes" id="UP000178264">
    <property type="component" value="Unassembled WGS sequence"/>
</dbReference>
<dbReference type="EMBL" id="MGER01000026">
    <property type="protein sequence ID" value="OGL88553.1"/>
    <property type="molecule type" value="Genomic_DNA"/>
</dbReference>
<keyword evidence="2" id="KW-0328">Glycosyltransferase</keyword>
<dbReference type="SUPFAM" id="SSF53448">
    <property type="entry name" value="Nucleotide-diphospho-sugar transferases"/>
    <property type="match status" value="1"/>
</dbReference>
<accession>A0A1F7VDP2</accession>
<dbReference type="Pfam" id="PF00535">
    <property type="entry name" value="Glycos_transf_2"/>
    <property type="match status" value="1"/>
</dbReference>
<dbReference type="Gene3D" id="3.90.550.10">
    <property type="entry name" value="Spore Coat Polysaccharide Biosynthesis Protein SpsA, Chain A"/>
    <property type="match status" value="1"/>
</dbReference>
<dbReference type="InterPro" id="IPR029044">
    <property type="entry name" value="Nucleotide-diphossugar_trans"/>
</dbReference>
<protein>
    <recommendedName>
        <fullName evidence="4">Glycosyltransferase 2-like domain-containing protein</fullName>
    </recommendedName>
</protein>
<comment type="similarity">
    <text evidence="1">Belongs to the glycosyltransferase 2 family.</text>
</comment>